<keyword evidence="3 11" id="KW-0732">Signal</keyword>
<evidence type="ECO:0000256" key="2">
    <source>
        <dbReference type="ARBA" id="ARBA00022692"/>
    </source>
</evidence>
<evidence type="ECO:0000256" key="3">
    <source>
        <dbReference type="ARBA" id="ARBA00022729"/>
    </source>
</evidence>
<dbReference type="RefSeq" id="XP_050508506.1">
    <property type="nucleotide sequence ID" value="XM_050652549.1"/>
</dbReference>
<dbReference type="InterPro" id="IPR016130">
    <property type="entry name" value="Tyr_Pase_AS"/>
</dbReference>
<evidence type="ECO:0000313" key="15">
    <source>
        <dbReference type="EnsemblMetazoa" id="XP_050508506.1"/>
    </source>
</evidence>
<feature type="chain" id="PRO_5045978826" description="Protein-tyrosine-phosphatase" evidence="11">
    <location>
        <begin position="20"/>
        <end position="1679"/>
    </location>
</feature>
<evidence type="ECO:0000256" key="11">
    <source>
        <dbReference type="SAM" id="SignalP"/>
    </source>
</evidence>
<feature type="region of interest" description="Disordered" evidence="9">
    <location>
        <begin position="291"/>
        <end position="318"/>
    </location>
</feature>
<feature type="domain" description="Tyrosine specific protein phosphatases" evidence="13">
    <location>
        <begin position="1554"/>
        <end position="1628"/>
    </location>
</feature>
<evidence type="ECO:0000256" key="1">
    <source>
        <dbReference type="ARBA" id="ARBA00004167"/>
    </source>
</evidence>
<keyword evidence="6 10" id="KW-1133">Transmembrane helix</keyword>
<dbReference type="InterPro" id="IPR000242">
    <property type="entry name" value="PTP_cat"/>
</dbReference>
<feature type="compositionally biased region" description="Polar residues" evidence="9">
    <location>
        <begin position="405"/>
        <end position="428"/>
    </location>
</feature>
<proteinExistence type="predicted"/>
<dbReference type="PROSITE" id="PS50055">
    <property type="entry name" value="TYR_PHOSPHATASE_PTP"/>
    <property type="match status" value="1"/>
</dbReference>
<evidence type="ECO:0000256" key="9">
    <source>
        <dbReference type="SAM" id="MobiDB-lite"/>
    </source>
</evidence>
<keyword evidence="8" id="KW-0325">Glycoprotein</keyword>
<feature type="signal peptide" evidence="11">
    <location>
        <begin position="1"/>
        <end position="19"/>
    </location>
</feature>
<dbReference type="GeneID" id="114338251"/>
<protein>
    <recommendedName>
        <fullName evidence="17">Protein-tyrosine-phosphatase</fullName>
    </recommendedName>
</protein>
<dbReference type="SMART" id="SM00194">
    <property type="entry name" value="PTPc"/>
    <property type="match status" value="1"/>
</dbReference>
<comment type="subcellular location">
    <subcellularLocation>
        <location evidence="1">Membrane</location>
        <topology evidence="1">Single-pass membrane protein</topology>
    </subcellularLocation>
</comment>
<evidence type="ECO:0000256" key="7">
    <source>
        <dbReference type="ARBA" id="ARBA00023136"/>
    </source>
</evidence>
<feature type="compositionally biased region" description="Low complexity" evidence="9">
    <location>
        <begin position="105"/>
        <end position="118"/>
    </location>
</feature>
<dbReference type="SUPFAM" id="SSF52799">
    <property type="entry name" value="(Phosphotyrosine protein) phosphatases II"/>
    <property type="match status" value="1"/>
</dbReference>
<feature type="domain" description="Fibronectin type-III" evidence="14">
    <location>
        <begin position="960"/>
        <end position="1063"/>
    </location>
</feature>
<dbReference type="CDD" id="cd00063">
    <property type="entry name" value="FN3"/>
    <property type="match status" value="1"/>
</dbReference>
<feature type="compositionally biased region" description="Polar residues" evidence="9">
    <location>
        <begin position="238"/>
        <end position="268"/>
    </location>
</feature>
<dbReference type="PRINTS" id="PR00700">
    <property type="entry name" value="PRTYPHPHTASE"/>
</dbReference>
<evidence type="ECO:0000256" key="10">
    <source>
        <dbReference type="SAM" id="Phobius"/>
    </source>
</evidence>
<reference evidence="15" key="1">
    <citation type="submission" date="2025-05" db="UniProtKB">
        <authorList>
            <consortium name="EnsemblMetazoa"/>
        </authorList>
    </citation>
    <scope>IDENTIFICATION</scope>
</reference>
<dbReference type="PROSITE" id="PS50056">
    <property type="entry name" value="TYR_PHOSPHATASE_2"/>
    <property type="match status" value="1"/>
</dbReference>
<dbReference type="InterPro" id="IPR036116">
    <property type="entry name" value="FN3_sf"/>
</dbReference>
<accession>A0ABM5KE79</accession>
<evidence type="ECO:0000256" key="5">
    <source>
        <dbReference type="ARBA" id="ARBA00022912"/>
    </source>
</evidence>
<evidence type="ECO:0000259" key="14">
    <source>
        <dbReference type="PROSITE" id="PS50853"/>
    </source>
</evidence>
<dbReference type="InterPro" id="IPR013783">
    <property type="entry name" value="Ig-like_fold"/>
</dbReference>
<dbReference type="EnsemblMetazoa" id="XM_050652549.1">
    <property type="protein sequence ID" value="XP_050508506.1"/>
    <property type="gene ID" value="LOC114338251"/>
</dbReference>
<feature type="compositionally biased region" description="Polar residues" evidence="9">
    <location>
        <begin position="139"/>
        <end position="149"/>
    </location>
</feature>
<organism evidence="15 16">
    <name type="scientific">Diabrotica virgifera virgifera</name>
    <name type="common">western corn rootworm</name>
    <dbReference type="NCBI Taxonomy" id="50390"/>
    <lineage>
        <taxon>Eukaryota</taxon>
        <taxon>Metazoa</taxon>
        <taxon>Ecdysozoa</taxon>
        <taxon>Arthropoda</taxon>
        <taxon>Hexapoda</taxon>
        <taxon>Insecta</taxon>
        <taxon>Pterygota</taxon>
        <taxon>Neoptera</taxon>
        <taxon>Endopterygota</taxon>
        <taxon>Coleoptera</taxon>
        <taxon>Polyphaga</taxon>
        <taxon>Cucujiformia</taxon>
        <taxon>Chrysomeloidea</taxon>
        <taxon>Chrysomelidae</taxon>
        <taxon>Galerucinae</taxon>
        <taxon>Diabroticina</taxon>
        <taxon>Diabroticites</taxon>
        <taxon>Diabrotica</taxon>
    </lineage>
</organism>
<feature type="compositionally biased region" description="Low complexity" evidence="9">
    <location>
        <begin position="223"/>
        <end position="237"/>
    </location>
</feature>
<sequence>MRVILVVVLCLSSGFWTNGSEQDNSTERSSTNGDLKLDSTTLKSITDKGTTVGTANALQNGKTELLSRHLSDLISALKSSTPRVLVGNPAKSTTQPMLGAKSTATSRSTQIESSTSSTNADKSTENPKLSTLDLPPTTHIMTSTSTPIVGNVNSATQTALGATFTPGSTTPQIQSSRLGAMPGNVAESTNKTILGALSMPDSSTTQIQRPKLRMELPIGSNVATQSTTQTTSGATFTPGSSTTKVQSSSDGASVGETTESPKPTTLDPSTIAGGGDYAENTAPIMSAALSMPDSNKSSKLMSEESPEPTTLDPSTIVGDPAESTAPIMSAALSMPDSNQSSKLMSEESPKLTTIDPSRTIQIKKSNYGPIGDHTESTTPTMPAALSMPDSDSNKNSGLMPRNVEESTTQNIAGTENTSDSPITNEMNTDLTTTYMAEELTTKYSTTNKKEETSSTGPSQSPTPTPEPMTTTIACSNPYAPVLYFDNYEILWNIKPKQDCDIDSVNLTCVTKDDEYSRTFDSTVNSLNVLDEKITQGKVYSCEAFLNATNGATSEKSNTLQLPPGTQHISPNLSNLTLKWDRPFENASLTYSVDITGTTKHTIPDDCDQKDTRSVTTNMPNITLKADFSYIITIYTSFWKLYVTNITQIDTPSTAPGPPRDVKVSKNTTGYILSGNMPCDPNGVLLGYNIELSELADSFLKTKTTKSISEIDIFDFFNTQPKPSTTYSVSVSAIGLNNVKGEAATFEFVTDALPNTPNLTITFQNATSFGVGWDMDTSNITKYELNIDILGPTYPQNPHCQQPSPISVETLMKNQSEYSFHGAWPSYRYKVSLTAYSVSGQGPTGSINVTTSYSEPDAPTGLTIITKSLENNLIPVNISWMDPCKINGNMNGYWIEIKERYTEEQDQQVFYNGSVTDQIFDSSFIPSHEYFIRVAIQLDDETMGSWVENNITTEVGYPGPPILNPSKITKGQRDLSIIWERPLEKTGPIELYDLGVKYLKPMYEIPQVCSKPTPINFSFLPRKMNLDVTDLLPYSKYEIKIRARTIPGLYGNYTTVTVTTLESDPDKATNIITNCTSELTETYTASLNVYFNTPCNLYGPFKNFTIKCHGKRNGYNDVNLIGGVKNAIYDSSNWFSTMDLVPQYDYSCNITTFNNLSQSISDEFIFKSPAGEPNFTISFNGLPVLNVEPNNAQIHLKKIYFESWQADAQYIALILTKNKVVNYTSYRRMQSDWPALDDQSRQITPDFWYPFNDKDEFYFTVGNGSALNPALEPDQSYHLSVRVITDTFYTDSPTLDFTTASLSKAGLIVGIIISLLLIALLGVAGFFVWKRGLHRKFIEKYIRPSLGAKPPPLSATAIPVKKFVHYFNANKNKPEVFKQEFIDITEQGKEIQSLHTSNFAGLLENRRKNRYVNILPFDATRVKLLIDEDDEIGSDYINASYVKGYSGDIEYIATQGPLATTCRDFWKLVLQENVTIIVMVANFVEKNKVKCHKYFPENHENLIVGDNMEIRCATELHFGTHVIRNLQIRKDLTQYTVTHMQFLEWPDFRVPTGTEHMLQFCHKLRERVRLEGGIMIVHCSAGVGRTGTLIAADILLQTAAARKPLDVYKTVLDLRKQRCMMVQTEEQYIYVHRLLADHIDRPATPDATEADPVYENMDMIKRRTSTSDYRSTTDEEESGL</sequence>
<dbReference type="PANTHER" id="PTHR46957:SF3">
    <property type="entry name" value="CYTOKINE RECEPTOR"/>
    <property type="match status" value="1"/>
</dbReference>
<feature type="domain" description="Fibronectin type-III" evidence="14">
    <location>
        <begin position="654"/>
        <end position="754"/>
    </location>
</feature>
<keyword evidence="5" id="KW-0904">Protein phosphatase</keyword>
<dbReference type="InterPro" id="IPR003595">
    <property type="entry name" value="Tyr_Pase_cat"/>
</dbReference>
<feature type="region of interest" description="Disordered" evidence="9">
    <location>
        <begin position="84"/>
        <end position="149"/>
    </location>
</feature>
<evidence type="ECO:0000256" key="4">
    <source>
        <dbReference type="ARBA" id="ARBA00022801"/>
    </source>
</evidence>
<dbReference type="PROSITE" id="PS00383">
    <property type="entry name" value="TYR_PHOSPHATASE_1"/>
    <property type="match status" value="1"/>
</dbReference>
<feature type="region of interest" description="Disordered" evidence="9">
    <location>
        <begin position="363"/>
        <end position="428"/>
    </location>
</feature>
<evidence type="ECO:0000259" key="13">
    <source>
        <dbReference type="PROSITE" id="PS50056"/>
    </source>
</evidence>
<dbReference type="PANTHER" id="PTHR46957">
    <property type="entry name" value="CYTOKINE RECEPTOR"/>
    <property type="match status" value="1"/>
</dbReference>
<evidence type="ECO:0000256" key="8">
    <source>
        <dbReference type="ARBA" id="ARBA00023180"/>
    </source>
</evidence>
<feature type="domain" description="Fibronectin type-III" evidence="14">
    <location>
        <begin position="857"/>
        <end position="957"/>
    </location>
</feature>
<feature type="region of interest" description="Disordered" evidence="9">
    <location>
        <begin position="161"/>
        <end position="183"/>
    </location>
</feature>
<dbReference type="InterPro" id="IPR003961">
    <property type="entry name" value="FN3_dom"/>
</dbReference>
<feature type="region of interest" description="Disordered" evidence="9">
    <location>
        <begin position="443"/>
        <end position="472"/>
    </location>
</feature>
<dbReference type="PROSITE" id="PS50853">
    <property type="entry name" value="FN3"/>
    <property type="match status" value="3"/>
</dbReference>
<feature type="compositionally biased region" description="Polar residues" evidence="9">
    <location>
        <begin position="161"/>
        <end position="177"/>
    </location>
</feature>
<dbReference type="CDD" id="cd00047">
    <property type="entry name" value="PTPc"/>
    <property type="match status" value="1"/>
</dbReference>
<dbReference type="SUPFAM" id="SSF49265">
    <property type="entry name" value="Fibronectin type III"/>
    <property type="match status" value="3"/>
</dbReference>
<dbReference type="SMART" id="SM00404">
    <property type="entry name" value="PTPc_motif"/>
    <property type="match status" value="1"/>
</dbReference>
<dbReference type="Proteomes" id="UP001652700">
    <property type="component" value="Unplaced"/>
</dbReference>
<keyword evidence="7 10" id="KW-0472">Membrane</keyword>
<dbReference type="SMART" id="SM00060">
    <property type="entry name" value="FN3"/>
    <property type="match status" value="5"/>
</dbReference>
<name>A0ABM5KE79_DIAVI</name>
<evidence type="ECO:0008006" key="17">
    <source>
        <dbReference type="Google" id="ProtNLM"/>
    </source>
</evidence>
<dbReference type="InterPro" id="IPR050713">
    <property type="entry name" value="RTP_Phos/Ushers"/>
</dbReference>
<dbReference type="InterPro" id="IPR029021">
    <property type="entry name" value="Prot-tyrosine_phosphatase-like"/>
</dbReference>
<dbReference type="InterPro" id="IPR000387">
    <property type="entry name" value="Tyr_Pase_dom"/>
</dbReference>
<feature type="region of interest" description="Disordered" evidence="9">
    <location>
        <begin position="1658"/>
        <end position="1679"/>
    </location>
</feature>
<evidence type="ECO:0000256" key="6">
    <source>
        <dbReference type="ARBA" id="ARBA00022989"/>
    </source>
</evidence>
<evidence type="ECO:0000313" key="16">
    <source>
        <dbReference type="Proteomes" id="UP001652700"/>
    </source>
</evidence>
<feature type="domain" description="Tyrosine-protein phosphatase" evidence="12">
    <location>
        <begin position="1376"/>
        <end position="1637"/>
    </location>
</feature>
<feature type="region of interest" description="Disordered" evidence="9">
    <location>
        <begin position="222"/>
        <end position="278"/>
    </location>
</feature>
<dbReference type="Pfam" id="PF00102">
    <property type="entry name" value="Y_phosphatase"/>
    <property type="match status" value="1"/>
</dbReference>
<feature type="transmembrane region" description="Helical" evidence="10">
    <location>
        <begin position="1304"/>
        <end position="1328"/>
    </location>
</feature>
<keyword evidence="16" id="KW-1185">Reference proteome</keyword>
<keyword evidence="4" id="KW-0378">Hydrolase</keyword>
<dbReference type="Gene3D" id="3.90.190.10">
    <property type="entry name" value="Protein tyrosine phosphatase superfamily"/>
    <property type="match status" value="1"/>
</dbReference>
<dbReference type="Gene3D" id="2.60.40.10">
    <property type="entry name" value="Immunoglobulins"/>
    <property type="match status" value="4"/>
</dbReference>
<evidence type="ECO:0000259" key="12">
    <source>
        <dbReference type="PROSITE" id="PS50055"/>
    </source>
</evidence>
<keyword evidence="2 10" id="KW-0812">Transmembrane</keyword>